<protein>
    <submittedName>
        <fullName evidence="3">BadF/BadG/BcrA/BcrD ATPase family protein</fullName>
    </submittedName>
</protein>
<accession>A0ABN0AZZ5</accession>
<evidence type="ECO:0000313" key="4">
    <source>
        <dbReference type="Proteomes" id="UP000004431"/>
    </source>
</evidence>
<dbReference type="PANTHER" id="PTHR43190:SF3">
    <property type="entry name" value="N-ACETYL-D-GLUCOSAMINE KINASE"/>
    <property type="match status" value="1"/>
</dbReference>
<feature type="domain" description="ATPase BadF/BadG/BcrA/BcrD type" evidence="2">
    <location>
        <begin position="33"/>
        <end position="271"/>
    </location>
</feature>
<feature type="signal peptide" evidence="1">
    <location>
        <begin position="1"/>
        <end position="22"/>
    </location>
</feature>
<dbReference type="CDD" id="cd24007">
    <property type="entry name" value="ASKHA_NBD_eukNAGK-like"/>
    <property type="match status" value="1"/>
</dbReference>
<evidence type="ECO:0000259" key="2">
    <source>
        <dbReference type="Pfam" id="PF01869"/>
    </source>
</evidence>
<feature type="chain" id="PRO_5045114577" evidence="1">
    <location>
        <begin position="23"/>
        <end position="371"/>
    </location>
</feature>
<dbReference type="EMBL" id="AEDQ01000020">
    <property type="protein sequence ID" value="EFL44056.1"/>
    <property type="molecule type" value="Genomic_DNA"/>
</dbReference>
<evidence type="ECO:0000313" key="3">
    <source>
        <dbReference type="EMBL" id="EFL44056.1"/>
    </source>
</evidence>
<sequence length="371" mass="38620">MLAGYSCGFVCLCACVCVLACACGLVREECMYIGIDGGGTKTACAVCNDDLTVSIASCTLGSCHIRQVGAAGIERVLRDALDFCEPYLMGVPDSDVHVCIGLAGFGADTSTRADIEAAVMRACGSYDSFVTSDIDAAHAAALAGGDGIVVIAGTGSIALGKRGTRTQRCGGWGPRFGDEGSGYWIGQECLRAFSQQSDGRLTRGPLLQLVREHFGITNDFDVIGLVERENTNRRRSIAALTKVVVEAARQGDAAAIDILHAAARMDAAMVEPIVTSLFAQDTDGVDVVSSVKVAAPGTCAAAGTSADEATSSSRIAVSYVGGTFLAKDFILDTFKTLLPASCALVSPAYSPTLGACIRYRQQHDVCNHMAR</sequence>
<organism evidence="3 4">
    <name type="scientific">Fannyhessea vaginae PB189-T1-4</name>
    <dbReference type="NCBI Taxonomy" id="866774"/>
    <lineage>
        <taxon>Bacteria</taxon>
        <taxon>Bacillati</taxon>
        <taxon>Actinomycetota</taxon>
        <taxon>Coriobacteriia</taxon>
        <taxon>Coriobacteriales</taxon>
        <taxon>Atopobiaceae</taxon>
        <taxon>Fannyhessea</taxon>
    </lineage>
</organism>
<reference evidence="3 4" key="1">
    <citation type="submission" date="2010-08" db="EMBL/GenBank/DDBJ databases">
        <authorList>
            <person name="Durkin A.S."/>
            <person name="Madupu R."/>
            <person name="Torralba M."/>
            <person name="Gillis M."/>
            <person name="Methe B."/>
            <person name="Sutton G."/>
            <person name="Nelson K.E."/>
        </authorList>
    </citation>
    <scope>NUCLEOTIDE SEQUENCE [LARGE SCALE GENOMIC DNA]</scope>
    <source>
        <strain evidence="3 4">PB189-T1-4</strain>
    </source>
</reference>
<dbReference type="InterPro" id="IPR002731">
    <property type="entry name" value="ATPase_BadF"/>
</dbReference>
<dbReference type="Pfam" id="PF01869">
    <property type="entry name" value="BcrAD_BadFG"/>
    <property type="match status" value="1"/>
</dbReference>
<dbReference type="InterPro" id="IPR043129">
    <property type="entry name" value="ATPase_NBD"/>
</dbReference>
<evidence type="ECO:0000256" key="1">
    <source>
        <dbReference type="SAM" id="SignalP"/>
    </source>
</evidence>
<dbReference type="SUPFAM" id="SSF53067">
    <property type="entry name" value="Actin-like ATPase domain"/>
    <property type="match status" value="2"/>
</dbReference>
<proteinExistence type="predicted"/>
<dbReference type="Gene3D" id="3.30.420.40">
    <property type="match status" value="2"/>
</dbReference>
<dbReference type="InterPro" id="IPR052519">
    <property type="entry name" value="Euk-type_GlcNAc_Kinase"/>
</dbReference>
<name>A0ABN0AZZ5_9ACTN</name>
<gene>
    <name evidence="3" type="ORF">HMPREF9248_0342</name>
</gene>
<dbReference type="Proteomes" id="UP000004431">
    <property type="component" value="Unassembled WGS sequence"/>
</dbReference>
<dbReference type="PANTHER" id="PTHR43190">
    <property type="entry name" value="N-ACETYL-D-GLUCOSAMINE KINASE"/>
    <property type="match status" value="1"/>
</dbReference>
<comment type="caution">
    <text evidence="3">The sequence shown here is derived from an EMBL/GenBank/DDBJ whole genome shotgun (WGS) entry which is preliminary data.</text>
</comment>
<keyword evidence="1" id="KW-0732">Signal</keyword>
<keyword evidence="4" id="KW-1185">Reference proteome</keyword>